<dbReference type="AlphaFoldDB" id="A0A0M4FYN4"/>
<dbReference type="PATRIC" id="fig|1441095.3.peg.2986"/>
<protein>
    <recommendedName>
        <fullName evidence="5">Flagellar biosynthesis protein FlgN</fullName>
    </recommendedName>
</protein>
<dbReference type="Proteomes" id="UP000067625">
    <property type="component" value="Chromosome"/>
</dbReference>
<dbReference type="GO" id="GO:0044780">
    <property type="term" value="P:bacterial-type flagellum assembly"/>
    <property type="evidence" value="ECO:0007669"/>
    <property type="project" value="InterPro"/>
</dbReference>
<dbReference type="SUPFAM" id="SSF140566">
    <property type="entry name" value="FlgN-like"/>
    <property type="match status" value="1"/>
</dbReference>
<dbReference type="RefSeq" id="WP_053604293.1">
    <property type="nucleotide sequence ID" value="NZ_CP012600.1"/>
</dbReference>
<dbReference type="InterPro" id="IPR007809">
    <property type="entry name" value="FlgN-like"/>
</dbReference>
<accession>A0A0M4FYN4</accession>
<sequence>MSAQPVLDELDKLCTLHEHLLKLSQEKTEAIKKDDLKLLSLILTKEKKYLQAIDQTERKREELTAAFLGYQTEATISNCIDKAEGEDKTKFEALYSRLAPLLAKLQEVNSINQQLTHQALQFVSLTFDMIAPKNSETGNYGQAKKGKPQTGNRLALFDSQA</sequence>
<evidence type="ECO:0000313" key="4">
    <source>
        <dbReference type="Proteomes" id="UP000067625"/>
    </source>
</evidence>
<dbReference type="InterPro" id="IPR036679">
    <property type="entry name" value="FlgN-like_sf"/>
</dbReference>
<dbReference type="OrthoDB" id="2381500at2"/>
<proteinExistence type="predicted"/>
<feature type="coiled-coil region" evidence="2">
    <location>
        <begin position="46"/>
        <end position="73"/>
    </location>
</feature>
<keyword evidence="4" id="KW-1185">Reference proteome</keyword>
<dbReference type="STRING" id="1441095.AM592_13590"/>
<evidence type="ECO:0000256" key="2">
    <source>
        <dbReference type="SAM" id="Coils"/>
    </source>
</evidence>
<evidence type="ECO:0008006" key="5">
    <source>
        <dbReference type="Google" id="ProtNLM"/>
    </source>
</evidence>
<reference evidence="3 4" key="2">
    <citation type="journal article" date="2016" name="Int. J. Syst. Evol. Microbiol.">
        <title>Bacillus gobiensis sp. nov., isolated from a soil sample.</title>
        <authorList>
            <person name="Liu B."/>
            <person name="Liu G.H."/>
            <person name="Cetin S."/>
            <person name="Schumann P."/>
            <person name="Pan Z.Z."/>
            <person name="Chen Q.Q."/>
        </authorList>
    </citation>
    <scope>NUCLEOTIDE SEQUENCE [LARGE SCALE GENOMIC DNA]</scope>
    <source>
        <strain evidence="3 4">FJAT-4402</strain>
    </source>
</reference>
<organism evidence="3 4">
    <name type="scientific">Bacillus gobiensis</name>
    <dbReference type="NCBI Taxonomy" id="1441095"/>
    <lineage>
        <taxon>Bacteria</taxon>
        <taxon>Bacillati</taxon>
        <taxon>Bacillota</taxon>
        <taxon>Bacilli</taxon>
        <taxon>Bacillales</taxon>
        <taxon>Bacillaceae</taxon>
        <taxon>Bacillus</taxon>
    </lineage>
</organism>
<dbReference type="Gene3D" id="1.20.58.300">
    <property type="entry name" value="FlgN-like"/>
    <property type="match status" value="1"/>
</dbReference>
<evidence type="ECO:0000256" key="1">
    <source>
        <dbReference type="ARBA" id="ARBA00022795"/>
    </source>
</evidence>
<reference evidence="4" key="1">
    <citation type="submission" date="2015-08" db="EMBL/GenBank/DDBJ databases">
        <title>Genome sequencing project for genomic taxonomy and phylogenomics of Bacillus-like bacteria.</title>
        <authorList>
            <person name="Liu B."/>
            <person name="Wang J."/>
            <person name="Zhu Y."/>
            <person name="Liu G."/>
            <person name="Chen Q."/>
            <person name="Chen Z."/>
            <person name="Lan J."/>
            <person name="Che J."/>
            <person name="Ge C."/>
            <person name="Shi H."/>
            <person name="Pan Z."/>
            <person name="Liu X."/>
        </authorList>
    </citation>
    <scope>NUCLEOTIDE SEQUENCE [LARGE SCALE GENOMIC DNA]</scope>
    <source>
        <strain evidence="4">FJAT-4402</strain>
    </source>
</reference>
<keyword evidence="1" id="KW-1005">Bacterial flagellum biogenesis</keyword>
<keyword evidence="2" id="KW-0175">Coiled coil</keyword>
<evidence type="ECO:0000313" key="3">
    <source>
        <dbReference type="EMBL" id="ALC82500.1"/>
    </source>
</evidence>
<name>A0A0M4FYN4_9BACI</name>
<dbReference type="Pfam" id="PF05130">
    <property type="entry name" value="FlgN"/>
    <property type="match status" value="1"/>
</dbReference>
<dbReference type="EMBL" id="CP012600">
    <property type="protein sequence ID" value="ALC82500.1"/>
    <property type="molecule type" value="Genomic_DNA"/>
</dbReference>
<gene>
    <name evidence="3" type="ORF">AM592_13590</name>
</gene>